<keyword evidence="10" id="KW-0677">Repeat</keyword>
<gene>
    <name evidence="20" type="ORF">A4X03_0g746</name>
    <name evidence="19" type="ORF">JKIAZH3_G6662</name>
</gene>
<dbReference type="InterPro" id="IPR054477">
    <property type="entry name" value="LTN1_E3_ligase_6th"/>
</dbReference>
<feature type="compositionally biased region" description="Pro residues" evidence="17">
    <location>
        <begin position="63"/>
        <end position="74"/>
    </location>
</feature>
<dbReference type="SMART" id="SM00744">
    <property type="entry name" value="RINGv"/>
    <property type="match status" value="1"/>
</dbReference>
<dbReference type="GO" id="GO:0016567">
    <property type="term" value="P:protein ubiquitination"/>
    <property type="evidence" value="ECO:0007669"/>
    <property type="project" value="UniProtKB-UniPathway"/>
</dbReference>
<dbReference type="EC" id="2.3.2.27" evidence="5 16"/>
<keyword evidence="12 16" id="KW-0833">Ubl conjugation pathway</keyword>
<evidence type="ECO:0000256" key="1">
    <source>
        <dbReference type="ARBA" id="ARBA00000900"/>
    </source>
</evidence>
<dbReference type="InterPro" id="IPR016024">
    <property type="entry name" value="ARM-type_fold"/>
</dbReference>
<feature type="region of interest" description="Disordered" evidence="17">
    <location>
        <begin position="1"/>
        <end position="79"/>
    </location>
</feature>
<comment type="similarity">
    <text evidence="4 16">Belongs to the LTN1 family.</text>
</comment>
<evidence type="ECO:0000256" key="13">
    <source>
        <dbReference type="ARBA" id="ARBA00022833"/>
    </source>
</evidence>
<feature type="compositionally biased region" description="Basic residues" evidence="17">
    <location>
        <begin position="49"/>
        <end position="61"/>
    </location>
</feature>
<evidence type="ECO:0000256" key="8">
    <source>
        <dbReference type="ARBA" id="ARBA00022679"/>
    </source>
</evidence>
<evidence type="ECO:0000256" key="11">
    <source>
        <dbReference type="ARBA" id="ARBA00022771"/>
    </source>
</evidence>
<feature type="domain" description="RING-type" evidence="18">
    <location>
        <begin position="1832"/>
        <end position="1879"/>
    </location>
</feature>
<evidence type="ECO:0000256" key="2">
    <source>
        <dbReference type="ARBA" id="ARBA00004514"/>
    </source>
</evidence>
<evidence type="ECO:0000256" key="16">
    <source>
        <dbReference type="RuleBase" id="RU367090"/>
    </source>
</evidence>
<keyword evidence="13 16" id="KW-0862">Zinc</keyword>
<comment type="subunit">
    <text evidence="16">Component of the ribosome quality control complex (RQC).</text>
</comment>
<dbReference type="GO" id="GO:1990116">
    <property type="term" value="P:ribosome-associated ubiquitin-dependent protein catabolic process"/>
    <property type="evidence" value="ECO:0007669"/>
    <property type="project" value="UniProtKB-UniRule"/>
</dbReference>
<keyword evidence="7" id="KW-0963">Cytoplasm</keyword>
<dbReference type="InterPro" id="IPR011016">
    <property type="entry name" value="Znf_RING-CH"/>
</dbReference>
<dbReference type="Proteomes" id="UP000836402">
    <property type="component" value="Unassembled WGS sequence"/>
</dbReference>
<dbReference type="Pfam" id="PF22999">
    <property type="entry name" value="LTN1_E3_ligase_6th"/>
    <property type="match status" value="1"/>
</dbReference>
<dbReference type="Pfam" id="PF22958">
    <property type="entry name" value="Ltn1_1st"/>
    <property type="match status" value="1"/>
</dbReference>
<sequence length="1882" mass="201241">MAKGGGKSSASSATRKKQAAKAAKKTGGDHGPSSQPSASAKTGGNNQRGQKKDKKAPKKKVFIPPPKPPQPAPDPLDALGLAALLPPDLVVHLRKASKKDVLTRQRALESLQAWIRGQDAGEEAGASALSEEERISALTVMLPSWVHIFPRLSISPTRRLRILTAQILSDLLQLPDVRSELLFSPQYAEALIGPWAVLAWDTDRQTARIAREAWDKSVSWQSSEQDSAVEEEAVSSQKLNAYDQLESLLAHLSVLLLTFSPSTVLAHNAPHASTPAAGAGVGGSVSMLGPDSSLRDAKNRDDTVEEDVAATDRRLAAGALGNLAWIVSSHPAPLPAEQLERLVGSPSLWSTLAPINFDTGGAEEEQLPFLGLASPPTRQRAWDLLKVLVSADLELVKAHILSIAAPIALVSAWEERDQLVQKNMLVSLLPLLRALPETWSVADAALGGDEDGEDDEDEDQDDDEDGEEGSQRGTQDEGAGPSQRKSKGGVASSPSFSAFEKWIQTGCSGAPELCFPTIVLFLATVPASILAPTQTASARFLADFPKALHTNALESRPAAAAYISAFCDCTVFLAHRLLKAQGEDDDVASFVSDHLGLLWNDLVLGGGAETTEEGERAVQRVSGLVSERAVIPVAECIEQLAGFGDKDTETIVPLLRRISADTLAVTSNDTLPPARVLAILDRALGPLEKLQRSPKLSTPATSEVSGLILKLADVSMSGLTSGDATRSKISVSLLSDLLKRFPSTFAASEETLTRALAIGSEQVPALFASGTLSARETIAALAALSTVSERTAASMREIWPRMVQVVLQLPDAGTQAGAVVELLPAVRTLQSTSSSSAAAGGGAEDVLTPALKTALSEIAVDLTRKLCEGEASSVPFQGELARAIGGIVALPPSHIDLESLGESLALLTSLVEHVGLDTLTHQHPLSVDVVDTQIDAQLPHALDVLTSWLGGSSGAEAKEMMHAGETWSVVPIVFALAQPDLGDTVSAQVGAAAAALWKSLSTDDQAVSSVDDFVRRQFQETSLGVSELLALSKAADTLSVSGGESRLAALLPSDESMLAAASGVVQQGRLLPILSVLDPLIPLFAPEDDDEKTPETEEHAPFDRQGFSSYVRSVLVHLELCSDDRAYRTKSAWILPHLILLGIISEDRLSHSGAWHSIISSSCPTETVRDILGRCVTTSTAILSALASTLDSEWHTTLTADLQSSKSTATDSVGLAETVRRLWTMAKGSAQSVHYRIFSRLLSGILTFSAAERADAERWLRLAQQVQAQDGELAQAIVIPAKILALGSPLYERLCNEAAARLAGVPPSKANTEGVALLRMANAIAPPPTSENAFIPQQRAIFLLQALQKWMASEEDLAEEINTLLASLFIHLAPIVQNMSGSHLDFFFDVIETNLDMAVESVDDGGDDGISAAFYTLKLLETTVELAESNATLRDVYQERQDDITELVSRLFTGLAPSATSSSSSAATRLHSVPREICNNLLVDLIHRIPESKRASLVSEPEVLATLLSHRAQQVQVVSYRLLSAYVFERVQEAVVEAAVSSDVSAAGSGAGTGAATATATILPALLPKASQTPDAVLEQVDDLSHRHEIFGFLLTWLTILDHFEQGSLQLKSVYLAQLQKSDVAALSLFPTLFGLFGVTQHSSPFDAGKVAIDEVFLDDLELSRMSTIQVLAGHVFYRALIHLPALVRSWWFSIKDRQLSLLVASFTTRHCSPLLAAKELAHLRAPEALSQLQDESLAVRVLSGTNEVIATYTVDEHPMEIGIRLPVDYPLHGAEIRDIKRMGGVSEGQWRAWLLAVQQLISSRNGLVFDALMLFKKNAEAKFSGFEGRECAICYSIISPIDESLPTKPCKTCKNSFHSSCLLKWVVQSGSSTCPLCRSII</sequence>
<dbReference type="FunFam" id="3.30.40.10:FF:000038">
    <property type="entry name" value="E3 ubiquitin-protein ligase listerin"/>
    <property type="match status" value="1"/>
</dbReference>
<protein>
    <recommendedName>
        <fullName evidence="6 16">E3 ubiquitin-protein ligase listerin</fullName>
        <ecNumber evidence="5 16">2.3.2.27</ecNumber>
    </recommendedName>
    <alternativeName>
        <fullName evidence="16">RING-type E3 ubiquitin transferase listerin</fullName>
    </alternativeName>
</protein>
<dbReference type="InterPro" id="IPR054476">
    <property type="entry name" value="Ltn1_N"/>
</dbReference>
<evidence type="ECO:0000256" key="6">
    <source>
        <dbReference type="ARBA" id="ARBA00017157"/>
    </source>
</evidence>
<dbReference type="Gene3D" id="3.30.40.10">
    <property type="entry name" value="Zinc/RING finger domain, C3HC4 (zinc finger)"/>
    <property type="match status" value="1"/>
</dbReference>
<comment type="function">
    <text evidence="16">E3 ubiquitin-protein ligase. Component of the ribosome quality control complex (RQC), a ribosome-associated complex that mediates ubiquitination and extraction of incompletely synthesized nascent chains for proteasomal degradation.</text>
</comment>
<dbReference type="Pfam" id="PF23009">
    <property type="entry name" value="UBC_like"/>
    <property type="match status" value="1"/>
</dbReference>
<comment type="function">
    <text evidence="14">E3 ubiquitin-protein ligase component of the ribosome quality control complex (RQC), a ribosome-associated complex that mediates ubiquitination and extraction of incompletely synthesized nascent chains for proteasomal degradation. Mediates ubiquitination of proteins derived from mRNAs lacking stop codons (non-stop proteins) and other translation arrest products induced by poly-lysine sequences and tandem rare codons. Ubiquitination leads to CDC48 recruitment for extraction and degradation of the incomplete translation product. May indirectly play a role in chromatin function and transcription.</text>
</comment>
<name>A0A177URW1_9BASI</name>
<dbReference type="InterPro" id="IPR039795">
    <property type="entry name" value="LTN1/Rkr1"/>
</dbReference>
<evidence type="ECO:0000313" key="20">
    <source>
        <dbReference type="EMBL" id="KAE8264731.1"/>
    </source>
</evidence>
<reference evidence="19" key="3">
    <citation type="submission" date="2020-10" db="EMBL/GenBank/DDBJ databases">
        <authorList>
            <person name="Sedaghatjoo S."/>
        </authorList>
    </citation>
    <scope>NUCLEOTIDE SEQUENCE</scope>
    <source>
        <strain evidence="19">AZH3</strain>
    </source>
</reference>
<evidence type="ECO:0000256" key="9">
    <source>
        <dbReference type="ARBA" id="ARBA00022723"/>
    </source>
</evidence>
<dbReference type="Proteomes" id="UP000077671">
    <property type="component" value="Unassembled WGS sequence"/>
</dbReference>
<dbReference type="SUPFAM" id="SSF57850">
    <property type="entry name" value="RING/U-box"/>
    <property type="match status" value="1"/>
</dbReference>
<dbReference type="InterPro" id="IPR039804">
    <property type="entry name" value="RING-CH-C4HC3_LTN1"/>
</dbReference>
<comment type="caution">
    <text evidence="20">The sequence shown here is derived from an EMBL/GenBank/DDBJ whole genome shotgun (WGS) entry which is preliminary data.</text>
</comment>
<evidence type="ECO:0000313" key="21">
    <source>
        <dbReference type="Proteomes" id="UP000077671"/>
    </source>
</evidence>
<dbReference type="PROSITE" id="PS50089">
    <property type="entry name" value="ZF_RING_2"/>
    <property type="match status" value="1"/>
</dbReference>
<dbReference type="CDD" id="cd16491">
    <property type="entry name" value="RING-CH-C4HC3_LTN1"/>
    <property type="match status" value="1"/>
</dbReference>
<dbReference type="UniPathway" id="UPA00143"/>
<evidence type="ECO:0000313" key="22">
    <source>
        <dbReference type="Proteomes" id="UP000836402"/>
    </source>
</evidence>
<dbReference type="InterPro" id="IPR054478">
    <property type="entry name" value="LTN1_UBC"/>
</dbReference>
<keyword evidence="8 16" id="KW-0808">Transferase</keyword>
<feature type="region of interest" description="Disordered" evidence="17">
    <location>
        <begin position="274"/>
        <end position="302"/>
    </location>
</feature>
<keyword evidence="9 16" id="KW-0479">Metal-binding</keyword>
<evidence type="ECO:0000256" key="10">
    <source>
        <dbReference type="ARBA" id="ARBA00022737"/>
    </source>
</evidence>
<evidence type="ECO:0000256" key="5">
    <source>
        <dbReference type="ARBA" id="ARBA00012483"/>
    </source>
</evidence>
<evidence type="ECO:0000259" key="18">
    <source>
        <dbReference type="PROSITE" id="PS50089"/>
    </source>
</evidence>
<evidence type="ECO:0000256" key="7">
    <source>
        <dbReference type="ARBA" id="ARBA00022490"/>
    </source>
</evidence>
<reference evidence="20" key="1">
    <citation type="submission" date="2016-04" db="EMBL/GenBank/DDBJ databases">
        <authorList>
            <person name="Nguyen H.D."/>
            <person name="Kesanakurti P."/>
            <person name="Cullis J."/>
            <person name="Levesque C.A."/>
            <person name="Hambleton S."/>
        </authorList>
    </citation>
    <scope>NUCLEOTIDE SEQUENCE</scope>
    <source>
        <strain evidence="20">DAOMC 238032</strain>
    </source>
</reference>
<dbReference type="GO" id="GO:0061630">
    <property type="term" value="F:ubiquitin protein ligase activity"/>
    <property type="evidence" value="ECO:0007669"/>
    <property type="project" value="UniProtKB-UniRule"/>
</dbReference>
<dbReference type="PANTHER" id="PTHR12389:SF0">
    <property type="entry name" value="E3 UBIQUITIN-PROTEIN LIGASE LISTERIN"/>
    <property type="match status" value="1"/>
</dbReference>
<dbReference type="InterPro" id="IPR001841">
    <property type="entry name" value="Znf_RING"/>
</dbReference>
<feature type="compositionally biased region" description="Basic and acidic residues" evidence="17">
    <location>
        <begin position="293"/>
        <end position="302"/>
    </location>
</feature>
<evidence type="ECO:0000313" key="19">
    <source>
        <dbReference type="EMBL" id="CAD6910385.1"/>
    </source>
</evidence>
<organism evidence="20 21">
    <name type="scientific">Tilletia caries</name>
    <name type="common">wheat bunt fungus</name>
    <dbReference type="NCBI Taxonomy" id="13290"/>
    <lineage>
        <taxon>Eukaryota</taxon>
        <taxon>Fungi</taxon>
        <taxon>Dikarya</taxon>
        <taxon>Basidiomycota</taxon>
        <taxon>Ustilaginomycotina</taxon>
        <taxon>Exobasidiomycetes</taxon>
        <taxon>Tilletiales</taxon>
        <taxon>Tilletiaceae</taxon>
        <taxon>Tilletia</taxon>
    </lineage>
</organism>
<evidence type="ECO:0000256" key="3">
    <source>
        <dbReference type="ARBA" id="ARBA00004906"/>
    </source>
</evidence>
<dbReference type="GO" id="GO:0072344">
    <property type="term" value="P:rescue of stalled ribosome"/>
    <property type="evidence" value="ECO:0007669"/>
    <property type="project" value="UniProtKB-UniRule"/>
</dbReference>
<proteinExistence type="inferred from homology"/>
<keyword evidence="11 15" id="KW-0863">Zinc-finger</keyword>
<dbReference type="EMBL" id="LWDD02000049">
    <property type="protein sequence ID" value="KAE8264731.1"/>
    <property type="molecule type" value="Genomic_DNA"/>
</dbReference>
<dbReference type="GO" id="GO:1990112">
    <property type="term" value="C:RQC complex"/>
    <property type="evidence" value="ECO:0007669"/>
    <property type="project" value="UniProtKB-UniRule"/>
</dbReference>
<evidence type="ECO:0000256" key="17">
    <source>
        <dbReference type="SAM" id="MobiDB-lite"/>
    </source>
</evidence>
<feature type="compositionally biased region" description="Basic residues" evidence="17">
    <location>
        <begin position="14"/>
        <end position="24"/>
    </location>
</feature>
<feature type="region of interest" description="Disordered" evidence="17">
    <location>
        <begin position="445"/>
        <end position="492"/>
    </location>
</feature>
<dbReference type="Pfam" id="PF13639">
    <property type="entry name" value="zf-RING_2"/>
    <property type="match status" value="1"/>
</dbReference>
<evidence type="ECO:0000256" key="14">
    <source>
        <dbReference type="ARBA" id="ARBA00055150"/>
    </source>
</evidence>
<evidence type="ECO:0000256" key="12">
    <source>
        <dbReference type="ARBA" id="ARBA00022786"/>
    </source>
</evidence>
<dbReference type="SUPFAM" id="SSF48371">
    <property type="entry name" value="ARM repeat"/>
    <property type="match status" value="1"/>
</dbReference>
<comment type="catalytic activity">
    <reaction evidence="1 16">
        <text>S-ubiquitinyl-[E2 ubiquitin-conjugating enzyme]-L-cysteine + [acceptor protein]-L-lysine = [E2 ubiquitin-conjugating enzyme]-L-cysteine + N(6)-ubiquitinyl-[acceptor protein]-L-lysine.</text>
        <dbReference type="EC" id="2.3.2.27"/>
    </reaction>
</comment>
<comment type="subcellular location">
    <subcellularLocation>
        <location evidence="2">Cytoplasm</location>
        <location evidence="2">Cytosol</location>
    </subcellularLocation>
</comment>
<dbReference type="InterPro" id="IPR013083">
    <property type="entry name" value="Znf_RING/FYVE/PHD"/>
</dbReference>
<keyword evidence="22" id="KW-1185">Reference proteome</keyword>
<feature type="compositionally biased region" description="Polar residues" evidence="17">
    <location>
        <begin position="32"/>
        <end position="48"/>
    </location>
</feature>
<evidence type="ECO:0000256" key="15">
    <source>
        <dbReference type="PROSITE-ProRule" id="PRU00175"/>
    </source>
</evidence>
<evidence type="ECO:0000256" key="4">
    <source>
        <dbReference type="ARBA" id="ARBA00007997"/>
    </source>
</evidence>
<accession>A0A177URW1</accession>
<reference evidence="20" key="2">
    <citation type="journal article" date="2019" name="IMA Fungus">
        <title>Genome sequencing and comparison of five Tilletia species to identify candidate genes for the detection of regulated species infecting wheat.</title>
        <authorList>
            <person name="Nguyen H.D.T."/>
            <person name="Sultana T."/>
            <person name="Kesanakurti P."/>
            <person name="Hambleton S."/>
        </authorList>
    </citation>
    <scope>NUCLEOTIDE SEQUENCE</scope>
    <source>
        <strain evidence="20">DAOMC 238032</strain>
    </source>
</reference>
<dbReference type="GO" id="GO:0043023">
    <property type="term" value="F:ribosomal large subunit binding"/>
    <property type="evidence" value="ECO:0007669"/>
    <property type="project" value="TreeGrafter"/>
</dbReference>
<dbReference type="GO" id="GO:0008270">
    <property type="term" value="F:zinc ion binding"/>
    <property type="evidence" value="ECO:0007669"/>
    <property type="project" value="UniProtKB-KW"/>
</dbReference>
<feature type="compositionally biased region" description="Acidic residues" evidence="17">
    <location>
        <begin position="448"/>
        <end position="468"/>
    </location>
</feature>
<comment type="pathway">
    <text evidence="3 16">Protein modification; protein ubiquitination.</text>
</comment>
<dbReference type="GO" id="GO:0005829">
    <property type="term" value="C:cytosol"/>
    <property type="evidence" value="ECO:0007669"/>
    <property type="project" value="UniProtKB-SubCell"/>
</dbReference>
<dbReference type="PANTHER" id="PTHR12389">
    <property type="entry name" value="ZINC FINGER PROTEIN 294"/>
    <property type="match status" value="1"/>
</dbReference>
<dbReference type="EMBL" id="CAJHJG010001223">
    <property type="protein sequence ID" value="CAD6910385.1"/>
    <property type="molecule type" value="Genomic_DNA"/>
</dbReference>